<organism evidence="5 6">
    <name type="scientific">Fukomys damarensis</name>
    <name type="common">Damaraland mole rat</name>
    <name type="synonym">Cryptomys damarensis</name>
    <dbReference type="NCBI Taxonomy" id="885580"/>
    <lineage>
        <taxon>Eukaryota</taxon>
        <taxon>Metazoa</taxon>
        <taxon>Chordata</taxon>
        <taxon>Craniata</taxon>
        <taxon>Vertebrata</taxon>
        <taxon>Euteleostomi</taxon>
        <taxon>Mammalia</taxon>
        <taxon>Eutheria</taxon>
        <taxon>Euarchontoglires</taxon>
        <taxon>Glires</taxon>
        <taxon>Rodentia</taxon>
        <taxon>Hystricomorpha</taxon>
        <taxon>Bathyergidae</taxon>
        <taxon>Fukomys</taxon>
    </lineage>
</organism>
<dbReference type="PANTHER" id="PTHR11620">
    <property type="entry name" value="60S RIBOSOMAL PROTEIN L23A"/>
    <property type="match status" value="1"/>
</dbReference>
<protein>
    <submittedName>
        <fullName evidence="5">60S ribosomal protein L23a</fullName>
    </submittedName>
</protein>
<evidence type="ECO:0000256" key="3">
    <source>
        <dbReference type="ARBA" id="ARBA00023274"/>
    </source>
</evidence>
<dbReference type="AlphaFoldDB" id="A0A091D923"/>
<dbReference type="Proteomes" id="UP000028990">
    <property type="component" value="Unassembled WGS sequence"/>
</dbReference>
<comment type="similarity">
    <text evidence="1">Belongs to the universal ribosomal protein uL23 family.</text>
</comment>
<name>A0A091D923_FUKDA</name>
<feature type="region of interest" description="Disordered" evidence="4">
    <location>
        <begin position="1"/>
        <end position="25"/>
    </location>
</feature>
<dbReference type="GO" id="GO:0044391">
    <property type="term" value="C:ribosomal subunit"/>
    <property type="evidence" value="ECO:0007669"/>
    <property type="project" value="UniProtKB-ARBA"/>
</dbReference>
<accession>A0A091D923</accession>
<feature type="compositionally biased region" description="Polar residues" evidence="4">
    <location>
        <begin position="1"/>
        <end position="13"/>
    </location>
</feature>
<evidence type="ECO:0000256" key="4">
    <source>
        <dbReference type="SAM" id="MobiDB-lite"/>
    </source>
</evidence>
<sequence length="192" mass="21870">MQSSVHLSGLQSCHNDEATRTSTSKALKVGEGKTLLIMESEEEASVDLFRYQSRDSLHSDEGNVSWLEEQLSYFFDKCQKRIPASKKILTPLTCQSLGKGSPNTLRRVTPRRNKLDHYAIKFSLTKESAMKIDNNTLVFIMDVKANNHQIKQAVRKRYDNDMARVNTLIRPNGEKKEYVPLALDIANQIEIL</sequence>
<dbReference type="InterPro" id="IPR012677">
    <property type="entry name" value="Nucleotide-bd_a/b_plait_sf"/>
</dbReference>
<evidence type="ECO:0000313" key="5">
    <source>
        <dbReference type="EMBL" id="KFO19331.1"/>
    </source>
</evidence>
<evidence type="ECO:0000313" key="6">
    <source>
        <dbReference type="Proteomes" id="UP000028990"/>
    </source>
</evidence>
<dbReference type="InterPro" id="IPR013025">
    <property type="entry name" value="Ribosomal_uL23-like"/>
</dbReference>
<evidence type="ECO:0000256" key="1">
    <source>
        <dbReference type="ARBA" id="ARBA00006700"/>
    </source>
</evidence>
<dbReference type="Gene3D" id="3.30.70.330">
    <property type="match status" value="1"/>
</dbReference>
<dbReference type="InterPro" id="IPR012678">
    <property type="entry name" value="Ribosomal_uL23/eL15/eS24_sf"/>
</dbReference>
<gene>
    <name evidence="5" type="ORF">H920_19262</name>
</gene>
<keyword evidence="3" id="KW-0687">Ribonucleoprotein</keyword>
<dbReference type="EMBL" id="KN125101">
    <property type="protein sequence ID" value="KFO19331.1"/>
    <property type="molecule type" value="Genomic_DNA"/>
</dbReference>
<dbReference type="GO" id="GO:0003735">
    <property type="term" value="F:structural constituent of ribosome"/>
    <property type="evidence" value="ECO:0007669"/>
    <property type="project" value="InterPro"/>
</dbReference>
<dbReference type="GO" id="GO:0006412">
    <property type="term" value="P:translation"/>
    <property type="evidence" value="ECO:0007669"/>
    <property type="project" value="InterPro"/>
</dbReference>
<evidence type="ECO:0000256" key="2">
    <source>
        <dbReference type="ARBA" id="ARBA00022980"/>
    </source>
</evidence>
<dbReference type="SUPFAM" id="SSF54189">
    <property type="entry name" value="Ribosomal proteins S24e, L23 and L15e"/>
    <property type="match status" value="1"/>
</dbReference>
<keyword evidence="6" id="KW-1185">Reference proteome</keyword>
<dbReference type="GO" id="GO:0022626">
    <property type="term" value="C:cytosolic ribosome"/>
    <property type="evidence" value="ECO:0007669"/>
    <property type="project" value="UniProtKB-ARBA"/>
</dbReference>
<reference evidence="5 6" key="1">
    <citation type="submission" date="2013-11" db="EMBL/GenBank/DDBJ databases">
        <title>The Damaraland mole rat (Fukomys damarensis) genome and evolution of African mole rats.</title>
        <authorList>
            <person name="Gladyshev V.N."/>
            <person name="Fang X."/>
        </authorList>
    </citation>
    <scope>NUCLEOTIDE SEQUENCE [LARGE SCALE GENOMIC DNA]</scope>
    <source>
        <tissue evidence="5">Liver</tissue>
    </source>
</reference>
<keyword evidence="2 5" id="KW-0689">Ribosomal protein</keyword>
<proteinExistence type="inferred from homology"/>